<evidence type="ECO:0008006" key="13">
    <source>
        <dbReference type="Google" id="ProtNLM"/>
    </source>
</evidence>
<sequence>MRLILKLSENSHKDFKKVKLRPLLSELAFNTIMRMVCGKRFYGDASDGTTADEAKKFRDVIDEIQEVGLGSHLGDFVPLFMLLDFNYRKKLKKVGEKMDALFQGLVDDHRKNKEENKDTMIDHLLSLQESQPDDYSDQFIKGLIMVG</sequence>
<gene>
    <name evidence="11" type="ORF">TSUD_225360</name>
</gene>
<reference evidence="12" key="1">
    <citation type="journal article" date="2017" name="Front. Plant Sci.">
        <title>Climate Clever Clovers: New Paradigm to Reduce the Environmental Footprint of Ruminants by Breeding Low Methanogenic Forages Utilizing Haplotype Variation.</title>
        <authorList>
            <person name="Kaur P."/>
            <person name="Appels R."/>
            <person name="Bayer P.E."/>
            <person name="Keeble-Gagnere G."/>
            <person name="Wang J."/>
            <person name="Hirakawa H."/>
            <person name="Shirasawa K."/>
            <person name="Vercoe P."/>
            <person name="Stefanova K."/>
            <person name="Durmic Z."/>
            <person name="Nichols P."/>
            <person name="Revell C."/>
            <person name="Isobe S.N."/>
            <person name="Edwards D."/>
            <person name="Erskine W."/>
        </authorList>
    </citation>
    <scope>NUCLEOTIDE SEQUENCE [LARGE SCALE GENOMIC DNA]</scope>
    <source>
        <strain evidence="12">cv. Daliak</strain>
    </source>
</reference>
<dbReference type="GO" id="GO:0020037">
    <property type="term" value="F:heme binding"/>
    <property type="evidence" value="ECO:0007669"/>
    <property type="project" value="InterPro"/>
</dbReference>
<evidence type="ECO:0000313" key="12">
    <source>
        <dbReference type="Proteomes" id="UP000242715"/>
    </source>
</evidence>
<protein>
    <recommendedName>
        <fullName evidence="13">Cytochrome P450</fullName>
    </recommendedName>
</protein>
<dbReference type="AlphaFoldDB" id="A0A2Z6M7K5"/>
<keyword evidence="5" id="KW-0479">Metal-binding</keyword>
<keyword evidence="12" id="KW-1185">Reference proteome</keyword>
<evidence type="ECO:0000256" key="5">
    <source>
        <dbReference type="ARBA" id="ARBA00022723"/>
    </source>
</evidence>
<comment type="cofactor">
    <cofactor evidence="1">
        <name>heme</name>
        <dbReference type="ChEBI" id="CHEBI:30413"/>
    </cofactor>
</comment>
<accession>A0A2Z6M7K5</accession>
<name>A0A2Z6M7K5_TRISU</name>
<proteinExistence type="predicted"/>
<keyword evidence="7" id="KW-0560">Oxidoreductase</keyword>
<dbReference type="SUPFAM" id="SSF48264">
    <property type="entry name" value="Cytochrome P450"/>
    <property type="match status" value="1"/>
</dbReference>
<dbReference type="InterPro" id="IPR001128">
    <property type="entry name" value="Cyt_P450"/>
</dbReference>
<dbReference type="Gene3D" id="1.10.630.10">
    <property type="entry name" value="Cytochrome P450"/>
    <property type="match status" value="1"/>
</dbReference>
<dbReference type="Pfam" id="PF00067">
    <property type="entry name" value="p450"/>
    <property type="match status" value="1"/>
</dbReference>
<dbReference type="PANTHER" id="PTHR47947">
    <property type="entry name" value="CYTOCHROME P450 82C3-RELATED"/>
    <property type="match status" value="1"/>
</dbReference>
<dbReference type="EMBL" id="DF973329">
    <property type="protein sequence ID" value="GAU26073.1"/>
    <property type="molecule type" value="Genomic_DNA"/>
</dbReference>
<keyword evidence="3" id="KW-0349">Heme</keyword>
<keyword evidence="4" id="KW-0812">Transmembrane</keyword>
<comment type="subcellular location">
    <subcellularLocation>
        <location evidence="2">Membrane</location>
    </subcellularLocation>
</comment>
<evidence type="ECO:0000256" key="1">
    <source>
        <dbReference type="ARBA" id="ARBA00001971"/>
    </source>
</evidence>
<dbReference type="GO" id="GO:0004497">
    <property type="term" value="F:monooxygenase activity"/>
    <property type="evidence" value="ECO:0007669"/>
    <property type="project" value="UniProtKB-KW"/>
</dbReference>
<evidence type="ECO:0000256" key="4">
    <source>
        <dbReference type="ARBA" id="ARBA00022692"/>
    </source>
</evidence>
<keyword evidence="9" id="KW-0503">Monooxygenase</keyword>
<dbReference type="InterPro" id="IPR036396">
    <property type="entry name" value="Cyt_P450_sf"/>
</dbReference>
<evidence type="ECO:0000256" key="10">
    <source>
        <dbReference type="ARBA" id="ARBA00023136"/>
    </source>
</evidence>
<evidence type="ECO:0000256" key="9">
    <source>
        <dbReference type="ARBA" id="ARBA00023033"/>
    </source>
</evidence>
<dbReference type="OrthoDB" id="1430267at2759"/>
<keyword evidence="10" id="KW-0472">Membrane</keyword>
<evidence type="ECO:0000313" key="11">
    <source>
        <dbReference type="EMBL" id="GAU26073.1"/>
    </source>
</evidence>
<dbReference type="PANTHER" id="PTHR47947:SF26">
    <property type="entry name" value="CYTOCHROME P450"/>
    <property type="match status" value="1"/>
</dbReference>
<evidence type="ECO:0000256" key="2">
    <source>
        <dbReference type="ARBA" id="ARBA00004370"/>
    </source>
</evidence>
<keyword evidence="6" id="KW-1133">Transmembrane helix</keyword>
<dbReference type="Proteomes" id="UP000242715">
    <property type="component" value="Unassembled WGS sequence"/>
</dbReference>
<dbReference type="GO" id="GO:0016020">
    <property type="term" value="C:membrane"/>
    <property type="evidence" value="ECO:0007669"/>
    <property type="project" value="UniProtKB-SubCell"/>
</dbReference>
<dbReference type="GO" id="GO:0016705">
    <property type="term" value="F:oxidoreductase activity, acting on paired donors, with incorporation or reduction of molecular oxygen"/>
    <property type="evidence" value="ECO:0007669"/>
    <property type="project" value="InterPro"/>
</dbReference>
<keyword evidence="8" id="KW-0408">Iron</keyword>
<evidence type="ECO:0000256" key="3">
    <source>
        <dbReference type="ARBA" id="ARBA00022617"/>
    </source>
</evidence>
<dbReference type="GO" id="GO:0005506">
    <property type="term" value="F:iron ion binding"/>
    <property type="evidence" value="ECO:0007669"/>
    <property type="project" value="InterPro"/>
</dbReference>
<organism evidence="11 12">
    <name type="scientific">Trifolium subterraneum</name>
    <name type="common">Subterranean clover</name>
    <dbReference type="NCBI Taxonomy" id="3900"/>
    <lineage>
        <taxon>Eukaryota</taxon>
        <taxon>Viridiplantae</taxon>
        <taxon>Streptophyta</taxon>
        <taxon>Embryophyta</taxon>
        <taxon>Tracheophyta</taxon>
        <taxon>Spermatophyta</taxon>
        <taxon>Magnoliopsida</taxon>
        <taxon>eudicotyledons</taxon>
        <taxon>Gunneridae</taxon>
        <taxon>Pentapetalae</taxon>
        <taxon>rosids</taxon>
        <taxon>fabids</taxon>
        <taxon>Fabales</taxon>
        <taxon>Fabaceae</taxon>
        <taxon>Papilionoideae</taxon>
        <taxon>50 kb inversion clade</taxon>
        <taxon>NPAAA clade</taxon>
        <taxon>Hologalegina</taxon>
        <taxon>IRL clade</taxon>
        <taxon>Trifolieae</taxon>
        <taxon>Trifolium</taxon>
    </lineage>
</organism>
<evidence type="ECO:0000256" key="7">
    <source>
        <dbReference type="ARBA" id="ARBA00023002"/>
    </source>
</evidence>
<dbReference type="InterPro" id="IPR050651">
    <property type="entry name" value="Plant_Cytochrome_P450_Monoox"/>
</dbReference>
<evidence type="ECO:0000256" key="6">
    <source>
        <dbReference type="ARBA" id="ARBA00022989"/>
    </source>
</evidence>
<evidence type="ECO:0000256" key="8">
    <source>
        <dbReference type="ARBA" id="ARBA00023004"/>
    </source>
</evidence>